<dbReference type="EMBL" id="JAJLJH010000001">
    <property type="protein sequence ID" value="MCK9684390.1"/>
    <property type="molecule type" value="Genomic_DNA"/>
</dbReference>
<feature type="chain" id="PRO_5040970336" evidence="6">
    <location>
        <begin position="27"/>
        <end position="274"/>
    </location>
</feature>
<dbReference type="PANTHER" id="PTHR35005:SF1">
    <property type="entry name" value="2-AMINO-5-FORMYLAMINO-6-RIBOSYLAMINOPYRIMIDIN-4(3H)-ONE 5'-MONOPHOSPHATE DEFORMYLASE"/>
    <property type="match status" value="1"/>
</dbReference>
<keyword evidence="2" id="KW-0479">Metal-binding</keyword>
<evidence type="ECO:0000313" key="7">
    <source>
        <dbReference type="EMBL" id="MCK9684390.1"/>
    </source>
</evidence>
<dbReference type="AlphaFoldDB" id="A0A9X1YF93"/>
<comment type="caution">
    <text evidence="7">The sequence shown here is derived from an EMBL/GenBank/DDBJ whole genome shotgun (WGS) entry which is preliminary data.</text>
</comment>
<accession>A0A9X1YF93</accession>
<organism evidence="7 8">
    <name type="scientific">Scleromatobacter humisilvae</name>
    <dbReference type="NCBI Taxonomy" id="2897159"/>
    <lineage>
        <taxon>Bacteria</taxon>
        <taxon>Pseudomonadati</taxon>
        <taxon>Pseudomonadota</taxon>
        <taxon>Betaproteobacteria</taxon>
        <taxon>Burkholderiales</taxon>
        <taxon>Sphaerotilaceae</taxon>
        <taxon>Scleromatobacter</taxon>
    </lineage>
</organism>
<feature type="signal peptide" evidence="6">
    <location>
        <begin position="1"/>
        <end position="26"/>
    </location>
</feature>
<evidence type="ECO:0000256" key="4">
    <source>
        <dbReference type="ARBA" id="ARBA00022833"/>
    </source>
</evidence>
<evidence type="ECO:0000256" key="3">
    <source>
        <dbReference type="ARBA" id="ARBA00022801"/>
    </source>
</evidence>
<name>A0A9X1YF93_9BURK</name>
<keyword evidence="8" id="KW-1185">Reference proteome</keyword>
<keyword evidence="4" id="KW-0862">Zinc</keyword>
<evidence type="ECO:0000256" key="1">
    <source>
        <dbReference type="ARBA" id="ARBA00001947"/>
    </source>
</evidence>
<dbReference type="GO" id="GO:0009231">
    <property type="term" value="P:riboflavin biosynthetic process"/>
    <property type="evidence" value="ECO:0007669"/>
    <property type="project" value="TreeGrafter"/>
</dbReference>
<comment type="cofactor">
    <cofactor evidence="1">
        <name>Zn(2+)</name>
        <dbReference type="ChEBI" id="CHEBI:29105"/>
    </cofactor>
</comment>
<keyword evidence="6" id="KW-0732">Signal</keyword>
<dbReference type="Proteomes" id="UP001139353">
    <property type="component" value="Unassembled WGS sequence"/>
</dbReference>
<dbReference type="Gene3D" id="3.40.50.10310">
    <property type="entry name" value="Creatininase"/>
    <property type="match status" value="1"/>
</dbReference>
<dbReference type="InterPro" id="IPR003785">
    <property type="entry name" value="Creatininase/forma_Hydrolase"/>
</dbReference>
<protein>
    <submittedName>
        <fullName evidence="7">Creatininase family protein</fullName>
    </submittedName>
</protein>
<keyword evidence="3" id="KW-0378">Hydrolase</keyword>
<dbReference type="Pfam" id="PF02633">
    <property type="entry name" value="Creatininase"/>
    <property type="match status" value="1"/>
</dbReference>
<dbReference type="GO" id="GO:0046872">
    <property type="term" value="F:metal ion binding"/>
    <property type="evidence" value="ECO:0007669"/>
    <property type="project" value="UniProtKB-KW"/>
</dbReference>
<evidence type="ECO:0000256" key="5">
    <source>
        <dbReference type="ARBA" id="ARBA00024029"/>
    </source>
</evidence>
<dbReference type="InterPro" id="IPR024087">
    <property type="entry name" value="Creatininase-like_sf"/>
</dbReference>
<dbReference type="RefSeq" id="WP_275680421.1">
    <property type="nucleotide sequence ID" value="NZ_JAJLJH010000001.1"/>
</dbReference>
<dbReference type="GO" id="GO:0016811">
    <property type="term" value="F:hydrolase activity, acting on carbon-nitrogen (but not peptide) bonds, in linear amides"/>
    <property type="evidence" value="ECO:0007669"/>
    <property type="project" value="TreeGrafter"/>
</dbReference>
<dbReference type="SUPFAM" id="SSF102215">
    <property type="entry name" value="Creatininase"/>
    <property type="match status" value="1"/>
</dbReference>
<sequence length="274" mass="28639">MSRSPFPLLASAAIVLFALSAPAAHAALSAGLAANDLEAMTSVELRERIAHGATTVIVPIGGTEQNGAHMVLGKHNVRAHVLADRIAGALGNAIVAPTIAYVPEGSIHPPAAHMKYAGTISVPDAVFEALLEATARSFKQHGFKDVVFLGDHGGYQSDLTQVKDKLNREWAKDPACRAHAPLEYYRITQTAYVAALKAHGVSDAEMGSHAGLADTALALAVDPALVREDKLAGPYPAGVTGNPKRATAELGELGTKLVVETTVAAIRRETQAPR</sequence>
<evidence type="ECO:0000256" key="6">
    <source>
        <dbReference type="SAM" id="SignalP"/>
    </source>
</evidence>
<proteinExistence type="inferred from homology"/>
<evidence type="ECO:0000313" key="8">
    <source>
        <dbReference type="Proteomes" id="UP001139353"/>
    </source>
</evidence>
<comment type="similarity">
    <text evidence="5">Belongs to the creatininase superfamily.</text>
</comment>
<dbReference type="PANTHER" id="PTHR35005">
    <property type="entry name" value="3-DEHYDRO-SCYLLO-INOSOSE HYDROLASE"/>
    <property type="match status" value="1"/>
</dbReference>
<evidence type="ECO:0000256" key="2">
    <source>
        <dbReference type="ARBA" id="ARBA00022723"/>
    </source>
</evidence>
<reference evidence="7" key="1">
    <citation type="submission" date="2021-11" db="EMBL/GenBank/DDBJ databases">
        <title>BS-T2-15 a new species belonging to the Comamonadaceae family isolated from the soil of a French oak forest.</title>
        <authorList>
            <person name="Mieszkin S."/>
            <person name="Alain K."/>
        </authorList>
    </citation>
    <scope>NUCLEOTIDE SEQUENCE</scope>
    <source>
        <strain evidence="7">BS-T2-15</strain>
    </source>
</reference>
<gene>
    <name evidence="7" type="ORF">LPC04_01565</name>
</gene>